<dbReference type="InterPro" id="IPR036259">
    <property type="entry name" value="MFS_trans_sf"/>
</dbReference>
<dbReference type="PANTHER" id="PTHR23508:SF10">
    <property type="entry name" value="CARBOXYLIC ACID TRANSPORTER PROTEIN HOMOLOG"/>
    <property type="match status" value="1"/>
</dbReference>
<feature type="transmembrane region" description="Helical" evidence="6">
    <location>
        <begin position="372"/>
        <end position="392"/>
    </location>
</feature>
<dbReference type="RefSeq" id="WP_344874132.1">
    <property type="nucleotide sequence ID" value="NZ_BAABAL010000007.1"/>
</dbReference>
<dbReference type="Gene3D" id="1.20.1250.20">
    <property type="entry name" value="MFS general substrate transporter like domains"/>
    <property type="match status" value="1"/>
</dbReference>
<feature type="transmembrane region" description="Helical" evidence="6">
    <location>
        <begin position="341"/>
        <end position="360"/>
    </location>
</feature>
<feature type="transmembrane region" description="Helical" evidence="6">
    <location>
        <begin position="275"/>
        <end position="294"/>
    </location>
</feature>
<evidence type="ECO:0000313" key="8">
    <source>
        <dbReference type="EMBL" id="GAA4003414.1"/>
    </source>
</evidence>
<dbReference type="PANTHER" id="PTHR23508">
    <property type="entry name" value="CARBOXYLIC ACID TRANSPORTER PROTEIN HOMOLOG"/>
    <property type="match status" value="1"/>
</dbReference>
<reference evidence="9" key="1">
    <citation type="journal article" date="2019" name="Int. J. Syst. Evol. Microbiol.">
        <title>The Global Catalogue of Microorganisms (GCM) 10K type strain sequencing project: providing services to taxonomists for standard genome sequencing and annotation.</title>
        <authorList>
            <consortium name="The Broad Institute Genomics Platform"/>
            <consortium name="The Broad Institute Genome Sequencing Center for Infectious Disease"/>
            <person name="Wu L."/>
            <person name="Ma J."/>
        </authorList>
    </citation>
    <scope>NUCLEOTIDE SEQUENCE [LARGE SCALE GENOMIC DNA]</scope>
    <source>
        <strain evidence="9">JCM 17342</strain>
    </source>
</reference>
<dbReference type="CDD" id="cd17316">
    <property type="entry name" value="MFS_SV2_like"/>
    <property type="match status" value="1"/>
</dbReference>
<feature type="region of interest" description="Disordered" evidence="5">
    <location>
        <begin position="473"/>
        <end position="513"/>
    </location>
</feature>
<comment type="subcellular location">
    <subcellularLocation>
        <location evidence="1">Cell membrane</location>
        <topology evidence="1">Multi-pass membrane protein</topology>
    </subcellularLocation>
</comment>
<dbReference type="EMBL" id="BAABAL010000007">
    <property type="protein sequence ID" value="GAA4003414.1"/>
    <property type="molecule type" value="Genomic_DNA"/>
</dbReference>
<dbReference type="InterPro" id="IPR020846">
    <property type="entry name" value="MFS_dom"/>
</dbReference>
<evidence type="ECO:0000256" key="3">
    <source>
        <dbReference type="ARBA" id="ARBA00022989"/>
    </source>
</evidence>
<feature type="transmembrane region" description="Helical" evidence="6">
    <location>
        <begin position="404"/>
        <end position="426"/>
    </location>
</feature>
<keyword evidence="3 6" id="KW-1133">Transmembrane helix</keyword>
<feature type="domain" description="Major facilitator superfamily (MFS) profile" evidence="7">
    <location>
        <begin position="26"/>
        <end position="462"/>
    </location>
</feature>
<evidence type="ECO:0000256" key="5">
    <source>
        <dbReference type="SAM" id="MobiDB-lite"/>
    </source>
</evidence>
<dbReference type="PROSITE" id="PS50850">
    <property type="entry name" value="MFS"/>
    <property type="match status" value="1"/>
</dbReference>
<evidence type="ECO:0000256" key="2">
    <source>
        <dbReference type="ARBA" id="ARBA00022692"/>
    </source>
</evidence>
<dbReference type="SUPFAM" id="SSF103473">
    <property type="entry name" value="MFS general substrate transporter"/>
    <property type="match status" value="1"/>
</dbReference>
<keyword evidence="2 6" id="KW-0812">Transmembrane</keyword>
<dbReference type="Proteomes" id="UP001501747">
    <property type="component" value="Unassembled WGS sequence"/>
</dbReference>
<feature type="transmembrane region" description="Helical" evidence="6">
    <location>
        <begin position="438"/>
        <end position="459"/>
    </location>
</feature>
<feature type="transmembrane region" description="Helical" evidence="6">
    <location>
        <begin position="67"/>
        <end position="86"/>
    </location>
</feature>
<proteinExistence type="predicted"/>
<organism evidence="8 9">
    <name type="scientific">Allokutzneria multivorans</name>
    <dbReference type="NCBI Taxonomy" id="1142134"/>
    <lineage>
        <taxon>Bacteria</taxon>
        <taxon>Bacillati</taxon>
        <taxon>Actinomycetota</taxon>
        <taxon>Actinomycetes</taxon>
        <taxon>Pseudonocardiales</taxon>
        <taxon>Pseudonocardiaceae</taxon>
        <taxon>Allokutzneria</taxon>
    </lineage>
</organism>
<protein>
    <submittedName>
        <fullName evidence="8">MFS transporter</fullName>
    </submittedName>
</protein>
<sequence length="571" mass="60688">MAEESVKTDVPARMDRLPWAKWHWTVVLGLGTVWILDGLEVTIVGALGERLTDPESGLRLTETEVGLAASFYVLGAVLGSLFFGYLTDRLGRKKLFLLTLALYLVATVLTAFSFSAWWFFLMRFLTGAGVGGEYAAINSAIDELVPARVRGRVDLIVNGSYWLGAAVGAALTLVLLDPSLFAVDLGWRIAFALGAVLGVGILLVRRNVPESPRWLFTHGRADEADKLVGEIERQVEQQTGTKLEPVSERIEVKQRGTVGFGTVAKVLVKTYPKRTLLGLGLFIGQAFLYNAVYFTQALVLGRFFGISGATVGGYLIPLAVGSLIGPLVLGKLFDTVGRRTMISLCYLGSGALLVGTGLLFQQGLLTETTLTLAWTAVFFLASAGASAAYLTVSEIFPLEIRAMSIALFYSVGTGLGGIIGPVLFGALVETGELSAVAIGYYIGAGVMIFGGVVEIVLGVEAAGRSLEDIASPLSASPSGAGDKPRVSSRAATRSGYAPLPGTSDYPSSGPDDEREAEAILTALQHESLTRAELRARLGAAQWGPGRFTAALRRTIAEGDVVEVGRGRYRAR</sequence>
<feature type="transmembrane region" description="Helical" evidence="6">
    <location>
        <begin position="22"/>
        <end position="47"/>
    </location>
</feature>
<feature type="transmembrane region" description="Helical" evidence="6">
    <location>
        <begin position="95"/>
        <end position="120"/>
    </location>
</feature>
<comment type="caution">
    <text evidence="8">The sequence shown here is derived from an EMBL/GenBank/DDBJ whole genome shotgun (WGS) entry which is preliminary data.</text>
</comment>
<evidence type="ECO:0000313" key="9">
    <source>
        <dbReference type="Proteomes" id="UP001501747"/>
    </source>
</evidence>
<gene>
    <name evidence="8" type="ORF">GCM10022247_25370</name>
</gene>
<evidence type="ECO:0000259" key="7">
    <source>
        <dbReference type="PROSITE" id="PS50850"/>
    </source>
</evidence>
<name>A0ABP7RX12_9PSEU</name>
<feature type="transmembrane region" description="Helical" evidence="6">
    <location>
        <begin position="306"/>
        <end position="329"/>
    </location>
</feature>
<accession>A0ABP7RX12</accession>
<feature type="transmembrane region" description="Helical" evidence="6">
    <location>
        <begin position="185"/>
        <end position="204"/>
    </location>
</feature>
<evidence type="ECO:0000256" key="6">
    <source>
        <dbReference type="SAM" id="Phobius"/>
    </source>
</evidence>
<evidence type="ECO:0000256" key="1">
    <source>
        <dbReference type="ARBA" id="ARBA00004651"/>
    </source>
</evidence>
<dbReference type="InterPro" id="IPR005828">
    <property type="entry name" value="MFS_sugar_transport-like"/>
</dbReference>
<evidence type="ECO:0000256" key="4">
    <source>
        <dbReference type="ARBA" id="ARBA00023136"/>
    </source>
</evidence>
<dbReference type="Pfam" id="PF00083">
    <property type="entry name" value="Sugar_tr"/>
    <property type="match status" value="1"/>
</dbReference>
<keyword evidence="9" id="KW-1185">Reference proteome</keyword>
<keyword evidence="4 6" id="KW-0472">Membrane</keyword>